<dbReference type="PANTHER" id="PTHR43016">
    <property type="entry name" value="PRESEQUENCE PROTEASE"/>
    <property type="match status" value="1"/>
</dbReference>
<evidence type="ECO:0000313" key="2">
    <source>
        <dbReference type="EMBL" id="MBM6877704.1"/>
    </source>
</evidence>
<protein>
    <submittedName>
        <fullName evidence="2">Insulinase family protein</fullName>
    </submittedName>
</protein>
<dbReference type="SMART" id="SM01264">
    <property type="entry name" value="M16C_associated"/>
    <property type="match status" value="1"/>
</dbReference>
<name>A0ABS2G8B5_9FIRM</name>
<feature type="domain" description="Peptidase M16C associated" evidence="1">
    <location>
        <begin position="461"/>
        <end position="708"/>
    </location>
</feature>
<dbReference type="Proteomes" id="UP000729290">
    <property type="component" value="Unassembled WGS sequence"/>
</dbReference>
<dbReference type="InterPro" id="IPR055130">
    <property type="entry name" value="PreP_C"/>
</dbReference>
<dbReference type="InterPro" id="IPR013578">
    <property type="entry name" value="Peptidase_M16C_assoc"/>
</dbReference>
<dbReference type="Gene3D" id="3.30.830.10">
    <property type="entry name" value="Metalloenzyme, LuxS/M16 peptidase-like"/>
    <property type="match status" value="4"/>
</dbReference>
<reference evidence="2 3" key="1">
    <citation type="journal article" date="2021" name="Sci. Rep.">
        <title>The distribution of antibiotic resistance genes in chicken gut microbiota commensals.</title>
        <authorList>
            <person name="Juricova H."/>
            <person name="Matiasovicova J."/>
            <person name="Kubasova T."/>
            <person name="Cejkova D."/>
            <person name="Rychlik I."/>
        </authorList>
    </citation>
    <scope>NUCLEOTIDE SEQUENCE [LARGE SCALE GENOMIC DNA]</scope>
    <source>
        <strain evidence="2 3">An431b</strain>
    </source>
</reference>
<evidence type="ECO:0000259" key="1">
    <source>
        <dbReference type="SMART" id="SM01264"/>
    </source>
</evidence>
<gene>
    <name evidence="2" type="ORF">H9X83_05960</name>
</gene>
<proteinExistence type="predicted"/>
<dbReference type="RefSeq" id="WP_205132668.1">
    <property type="nucleotide sequence ID" value="NZ_JACSNT010000002.1"/>
</dbReference>
<dbReference type="SUPFAM" id="SSF63411">
    <property type="entry name" value="LuxS/MPP-like metallohydrolase"/>
    <property type="match status" value="4"/>
</dbReference>
<dbReference type="PANTHER" id="PTHR43016:SF13">
    <property type="entry name" value="PRESEQUENCE PROTEASE, MITOCHONDRIAL"/>
    <property type="match status" value="1"/>
</dbReference>
<dbReference type="EMBL" id="JACSNV010000006">
    <property type="protein sequence ID" value="MBM6877704.1"/>
    <property type="molecule type" value="Genomic_DNA"/>
</dbReference>
<dbReference type="Pfam" id="PF00675">
    <property type="entry name" value="Peptidase_M16"/>
    <property type="match status" value="1"/>
</dbReference>
<organism evidence="2 3">
    <name type="scientific">Anaerotignum lactatifermentans</name>
    <dbReference type="NCBI Taxonomy" id="160404"/>
    <lineage>
        <taxon>Bacteria</taxon>
        <taxon>Bacillati</taxon>
        <taxon>Bacillota</taxon>
        <taxon>Clostridia</taxon>
        <taxon>Lachnospirales</taxon>
        <taxon>Anaerotignaceae</taxon>
        <taxon>Anaerotignum</taxon>
    </lineage>
</organism>
<keyword evidence="3" id="KW-1185">Reference proteome</keyword>
<sequence>MKKFELGKTYHGFLLEQTMPLEEIHAEGYLFTHIKSGARLCYLASKDNNKVFSITFKTPPRDDTGVAHILEHCVLCGSEKYGAKDPFNELAKGSLNTFLNAMTYPDKTMYPIASCNEKDFRNMMDVYLDAVFHPNIYHKKGIFLQEGWRLAEQEGKRTATGVVFNEMKGALSDPESRLAGAISRSIFGKTTYGFESGGEPSAIIDLTYTDFLNYHREWYHPSNAYLYLYGDMEIMRCLEHLDQAYLTHYEKSQQLPIIKDTKVPLKNEVIYETFPAENETDDKGYFAYNFKIGHCTDTRENLTMQILGYLLLETNASPLKNALRDAGICEEAEGYFDSSTYETVYSIIGKNGKKEDFEHFCNIVEEVLSHAAKNGFGKELLHSSLKKMEFLLREEDYGSRPKGLIYHTRQMKSWLHGENPLSCLKVLTTFLSLKEEIQKGYLSAFIQEKFLCNPEKTKLCFLPEWGKQEQEDAALRKKVEDRLSSMTEAQKSILKEDDNSLAEFQNAEDTPELLAQIPILQREDIDKKPMPVPRKETIVSGSKVLHISMESQGIFYGQILFPTEVPQEQLFYAGLLAEVLGKLDTKKTAFAELSAKTDRIFGGFSMSNDIYSRNNRDYLPFLTINFKILKEDLEEGFTFLKEILTETDYTNVESLLKIVKSAKLKGEMYFQNQAHSTAIFRSRAAVSAGAATKEQTSGISYYHFLCNTEKSLLENPSAVVAGLKAIAKKILVRDQVQGTVGCSKSDFAEYAHWFADLKKYLPEGNMERTTVHFQPKERKEGFRISSKVQYNIKTWDLAMGNIPYHGNMQVLKTIITLEYLWNQIRVQGGAYGCGCNFQRNGGVYFYSYRDPNLRKTYDVYGNLSDKIKDFQADEREMTKYIIGTINRFDQPKTNGELLDYGTALYFAGITEEMRQQERMEILNTSAAEIRQYEDLLKMIANSENICTIGGEEILNAQKDYFDSVENLIRK</sequence>
<accession>A0ABS2G8B5</accession>
<dbReference type="Pfam" id="PF08367">
    <property type="entry name" value="M16C_assoc"/>
    <property type="match status" value="1"/>
</dbReference>
<comment type="caution">
    <text evidence="2">The sequence shown here is derived from an EMBL/GenBank/DDBJ whole genome shotgun (WGS) entry which is preliminary data.</text>
</comment>
<dbReference type="InterPro" id="IPR011765">
    <property type="entry name" value="Pept_M16_N"/>
</dbReference>
<dbReference type="InterPro" id="IPR007863">
    <property type="entry name" value="Peptidase_M16_C"/>
</dbReference>
<evidence type="ECO:0000313" key="3">
    <source>
        <dbReference type="Proteomes" id="UP000729290"/>
    </source>
</evidence>
<dbReference type="Pfam" id="PF22516">
    <property type="entry name" value="PreP_C"/>
    <property type="match status" value="1"/>
</dbReference>
<dbReference type="InterPro" id="IPR011249">
    <property type="entry name" value="Metalloenz_LuxS/M16"/>
</dbReference>
<dbReference type="Pfam" id="PF05193">
    <property type="entry name" value="Peptidase_M16_C"/>
    <property type="match status" value="1"/>
</dbReference>